<comment type="caution">
    <text evidence="1">The sequence shown here is derived from an EMBL/GenBank/DDBJ whole genome shotgun (WGS) entry which is preliminary data.</text>
</comment>
<gene>
    <name evidence="1" type="ORF">E4099_11785</name>
</gene>
<proteinExistence type="predicted"/>
<organism evidence="1 2">
    <name type="scientific">Streptomyces palmae</name>
    <dbReference type="NCBI Taxonomy" id="1701085"/>
    <lineage>
        <taxon>Bacteria</taxon>
        <taxon>Bacillati</taxon>
        <taxon>Actinomycetota</taxon>
        <taxon>Actinomycetes</taxon>
        <taxon>Kitasatosporales</taxon>
        <taxon>Streptomycetaceae</taxon>
        <taxon>Streptomyces</taxon>
    </lineage>
</organism>
<name>A0A4Z0HE95_9ACTN</name>
<dbReference type="Proteomes" id="UP000297948">
    <property type="component" value="Unassembled WGS sequence"/>
</dbReference>
<keyword evidence="2" id="KW-1185">Reference proteome</keyword>
<dbReference type="EMBL" id="SRID01000083">
    <property type="protein sequence ID" value="TGB11624.1"/>
    <property type="molecule type" value="Genomic_DNA"/>
</dbReference>
<accession>A0A4Z0HE95</accession>
<evidence type="ECO:0000313" key="2">
    <source>
        <dbReference type="Proteomes" id="UP000297948"/>
    </source>
</evidence>
<dbReference type="RefSeq" id="WP_135338955.1">
    <property type="nucleotide sequence ID" value="NZ_JBHLTX010000058.1"/>
</dbReference>
<dbReference type="AlphaFoldDB" id="A0A4Z0HE95"/>
<reference evidence="1 2" key="1">
    <citation type="submission" date="2019-03" db="EMBL/GenBank/DDBJ databases">
        <authorList>
            <person name="Gonzalez-Pimentel J.L."/>
        </authorList>
    </citation>
    <scope>NUCLEOTIDE SEQUENCE [LARGE SCALE GENOMIC DNA]</scope>
    <source>
        <strain evidence="1 2">JCM 31289</strain>
    </source>
</reference>
<evidence type="ECO:0000313" key="1">
    <source>
        <dbReference type="EMBL" id="TGB11624.1"/>
    </source>
</evidence>
<protein>
    <submittedName>
        <fullName evidence="1">Uncharacterized protein</fullName>
    </submittedName>
</protein>
<dbReference type="OrthoDB" id="4571458at2"/>
<sequence length="65" mass="7284">MTTKDELSQAVENARRDYDEARSKLFKAIKLALDGGVGPSELSRRSKFTREYIAKIRDGQGPRGV</sequence>